<dbReference type="InterPro" id="IPR013216">
    <property type="entry name" value="Methyltransf_11"/>
</dbReference>
<keyword evidence="5" id="KW-1185">Reference proteome</keyword>
<feature type="signal peptide" evidence="2">
    <location>
        <begin position="1"/>
        <end position="20"/>
    </location>
</feature>
<dbReference type="Gene3D" id="3.40.50.150">
    <property type="entry name" value="Vaccinia Virus protein VP39"/>
    <property type="match status" value="1"/>
</dbReference>
<feature type="domain" description="Methyltransferase type 11" evidence="3">
    <location>
        <begin position="156"/>
        <end position="226"/>
    </location>
</feature>
<evidence type="ECO:0000313" key="4">
    <source>
        <dbReference type="EMBL" id="KAG5177176.1"/>
    </source>
</evidence>
<dbReference type="InterPro" id="IPR029063">
    <property type="entry name" value="SAM-dependent_MTases_sf"/>
</dbReference>
<proteinExistence type="predicted"/>
<comment type="caution">
    <text evidence="4">The sequence shown here is derived from an EMBL/GenBank/DDBJ whole genome shotgun (WGS) entry which is preliminary data.</text>
</comment>
<dbReference type="EMBL" id="JAFCMP010000528">
    <property type="protein sequence ID" value="KAG5177176.1"/>
    <property type="molecule type" value="Genomic_DNA"/>
</dbReference>
<dbReference type="SUPFAM" id="SSF53335">
    <property type="entry name" value="S-adenosyl-L-methionine-dependent methyltransferases"/>
    <property type="match status" value="1"/>
</dbReference>
<accession>A0A836CAE9</accession>
<dbReference type="OrthoDB" id="416496at2759"/>
<dbReference type="Proteomes" id="UP000664859">
    <property type="component" value="Unassembled WGS sequence"/>
</dbReference>
<sequence length="315" mass="33352">MRLHGLAQLVLLAPTALVGAFTARTQHVFTQCGRAHRSSAAAGWRESALQASAFPADIAADDQVYNAADSIAQSGVNFADGNTVTVAALLGTAVGLAAFNAIVYWRMQYITAALLTRRVPRVAGGADVLQLSAKDSKALYYLPSGGARRVILSTITDLKQDLADAAAVQARVPVVSVRKQLDDTLDCPTGIMDAVISLGGFNGSTNTKRLIKEVTRVLKPGGQLIFVEQGGSNDLLIQELQKSVGETEVNIVSNLFRPYTVAVSTKTTRQVPPQEGGDGNRAGRRQSKANKKGKKGAQPQPQSVEEQVESVEPSS</sequence>
<feature type="compositionally biased region" description="Low complexity" evidence="1">
    <location>
        <begin position="296"/>
        <end position="315"/>
    </location>
</feature>
<evidence type="ECO:0000259" key="3">
    <source>
        <dbReference type="Pfam" id="PF08241"/>
    </source>
</evidence>
<protein>
    <recommendedName>
        <fullName evidence="3">Methyltransferase type 11 domain-containing protein</fullName>
    </recommendedName>
</protein>
<gene>
    <name evidence="4" type="ORF">JKP88DRAFT_87913</name>
</gene>
<keyword evidence="2" id="KW-0732">Signal</keyword>
<dbReference type="GO" id="GO:0008757">
    <property type="term" value="F:S-adenosylmethionine-dependent methyltransferase activity"/>
    <property type="evidence" value="ECO:0007669"/>
    <property type="project" value="InterPro"/>
</dbReference>
<evidence type="ECO:0000256" key="1">
    <source>
        <dbReference type="SAM" id="MobiDB-lite"/>
    </source>
</evidence>
<reference evidence="4" key="1">
    <citation type="submission" date="2021-02" db="EMBL/GenBank/DDBJ databases">
        <title>First Annotated Genome of the Yellow-green Alga Tribonema minus.</title>
        <authorList>
            <person name="Mahan K.M."/>
        </authorList>
    </citation>
    <scope>NUCLEOTIDE SEQUENCE</scope>
    <source>
        <strain evidence="4">UTEX B ZZ1240</strain>
    </source>
</reference>
<evidence type="ECO:0000313" key="5">
    <source>
        <dbReference type="Proteomes" id="UP000664859"/>
    </source>
</evidence>
<feature type="chain" id="PRO_5032657244" description="Methyltransferase type 11 domain-containing protein" evidence="2">
    <location>
        <begin position="21"/>
        <end position="315"/>
    </location>
</feature>
<dbReference type="AlphaFoldDB" id="A0A836CAE9"/>
<organism evidence="4 5">
    <name type="scientific">Tribonema minus</name>
    <dbReference type="NCBI Taxonomy" id="303371"/>
    <lineage>
        <taxon>Eukaryota</taxon>
        <taxon>Sar</taxon>
        <taxon>Stramenopiles</taxon>
        <taxon>Ochrophyta</taxon>
        <taxon>PX clade</taxon>
        <taxon>Xanthophyceae</taxon>
        <taxon>Tribonematales</taxon>
        <taxon>Tribonemataceae</taxon>
        <taxon>Tribonema</taxon>
    </lineage>
</organism>
<feature type="region of interest" description="Disordered" evidence="1">
    <location>
        <begin position="265"/>
        <end position="315"/>
    </location>
</feature>
<name>A0A836CAE9_9STRA</name>
<dbReference type="Pfam" id="PF08241">
    <property type="entry name" value="Methyltransf_11"/>
    <property type="match status" value="1"/>
</dbReference>
<evidence type="ECO:0000256" key="2">
    <source>
        <dbReference type="SAM" id="SignalP"/>
    </source>
</evidence>
<feature type="compositionally biased region" description="Basic residues" evidence="1">
    <location>
        <begin position="282"/>
        <end position="295"/>
    </location>
</feature>